<keyword evidence="2" id="KW-1185">Reference proteome</keyword>
<dbReference type="GO" id="GO:0008998">
    <property type="term" value="F:ribonucleoside-triphosphate reductase (thioredoxin) activity"/>
    <property type="evidence" value="ECO:0007669"/>
    <property type="project" value="UniProtKB-EC"/>
</dbReference>
<dbReference type="EMBL" id="LR778114">
    <property type="protein sequence ID" value="CAB1127686.1"/>
    <property type="molecule type" value="Genomic_DNA"/>
</dbReference>
<dbReference type="InterPro" id="IPR012833">
    <property type="entry name" value="NrdD"/>
</dbReference>
<accession>A0A6F8ZCC9</accession>
<protein>
    <submittedName>
        <fullName evidence="1">Ribonucleotide reductase of class III (Anaerobic), large subunit</fullName>
        <ecNumber evidence="1">1.17.4.2</ecNumber>
    </submittedName>
</protein>
<gene>
    <name evidence="1" type="ORF">R50_0180</name>
</gene>
<dbReference type="KEGG" id="hfv:R50_0180"/>
<reference evidence="1 2" key="1">
    <citation type="submission" date="2020-02" db="EMBL/GenBank/DDBJ databases">
        <authorList>
            <person name="Hogendoorn C."/>
        </authorList>
    </citation>
    <scope>NUCLEOTIDE SEQUENCE [LARGE SCALE GENOMIC DNA]</scope>
    <source>
        <strain evidence="1">R501</strain>
    </source>
</reference>
<dbReference type="PANTHER" id="PTHR21075">
    <property type="entry name" value="ANAEROBIC RIBONUCLEOSIDE-TRIPHOSPHATE REDUCTASE"/>
    <property type="match status" value="1"/>
</dbReference>
<dbReference type="GO" id="GO:0009265">
    <property type="term" value="P:2'-deoxyribonucleotide biosynthetic process"/>
    <property type="evidence" value="ECO:0007669"/>
    <property type="project" value="TreeGrafter"/>
</dbReference>
<dbReference type="GO" id="GO:0031250">
    <property type="term" value="C:anaerobic ribonucleoside-triphosphate reductase complex"/>
    <property type="evidence" value="ECO:0007669"/>
    <property type="project" value="TreeGrafter"/>
</dbReference>
<dbReference type="Pfam" id="PF13597">
    <property type="entry name" value="NRDD"/>
    <property type="match status" value="1"/>
</dbReference>
<dbReference type="Gene3D" id="3.20.70.20">
    <property type="match status" value="1"/>
</dbReference>
<proteinExistence type="predicted"/>
<dbReference type="GO" id="GO:0004748">
    <property type="term" value="F:ribonucleoside-diphosphate reductase activity, thioredoxin disulfide as acceptor"/>
    <property type="evidence" value="ECO:0007669"/>
    <property type="project" value="TreeGrafter"/>
</dbReference>
<keyword evidence="1" id="KW-0560">Oxidoreductase</keyword>
<dbReference type="Proteomes" id="UP000503399">
    <property type="component" value="Chromosome"/>
</dbReference>
<dbReference type="NCBIfam" id="TIGR02487">
    <property type="entry name" value="NrdD"/>
    <property type="match status" value="1"/>
</dbReference>
<dbReference type="EC" id="1.17.4.2" evidence="1"/>
<sequence length="607" mass="68038">MSTPATETRTPDLIASYLAGQHWRIQENSNMGYSLQGLNNFVSSAVTEAYWMEQVYPAAIAEAHRSGDLHIHDAGTLGPYCVGWDLYDFLRRGIAGVRGKISSTPPRHFRTALGQLVNLLYTLQGEAAGAQAVSNLDTLLAPFIRADGLSYAEVKQALQEFIFNLNVPTRVGFQAPFTNVTLDVTVSPTYKDWPVVIGGEDQDTTYGDYQAEMDLFNRAFCEVMLEGDGQGRGFTFPIPTYNVTRDFPWDSAVGQAIARMTAKYGTPYFANFVSADLNPEDARSMCCRLRLDLRELKKRGGGLFGANPLTGSIGVVTINLPRLGYLSRSREEFFTRLAHLMDLAKESLLIKRQQVEEWTRQGLYPYSAVYLEPVRSASGEYWNNHFNTIGLVGMQEAALNLLGQGIASEAGHAFAREVLDFMRDRLVRYQEETGKLFNLEATPAEGVSYRLARLDKERYPGIRQAGDPAGDPYYTNSTHLPVGYTDDPFEALEHQNDLQTRYTGGTVLHLFLGERVDDPRVIGELVTSITRNYAIPYFTFTPTYSICPAHGYLAGEQWTCPTCGARTEVWSRVVGYYRPVQSWNRGKQQEFRERQEYELVAPHAAHC</sequence>
<evidence type="ECO:0000313" key="1">
    <source>
        <dbReference type="EMBL" id="CAB1127686.1"/>
    </source>
</evidence>
<dbReference type="PANTHER" id="PTHR21075:SF0">
    <property type="entry name" value="ANAEROBIC RIBONUCLEOSIDE-TRIPHOSPHATE REDUCTASE"/>
    <property type="match status" value="1"/>
</dbReference>
<dbReference type="NCBIfam" id="NF006126">
    <property type="entry name" value="PRK08270.1"/>
    <property type="match status" value="1"/>
</dbReference>
<name>A0A6F8ZCC9_9FIRM</name>
<evidence type="ECO:0000313" key="2">
    <source>
        <dbReference type="Proteomes" id="UP000503399"/>
    </source>
</evidence>
<dbReference type="SUPFAM" id="SSF51998">
    <property type="entry name" value="PFL-like glycyl radical enzymes"/>
    <property type="match status" value="1"/>
</dbReference>
<organism evidence="1 2">
    <name type="scientific">Candidatus Hydrogenisulfobacillus filiaventi</name>
    <dbReference type="NCBI Taxonomy" id="2707344"/>
    <lineage>
        <taxon>Bacteria</taxon>
        <taxon>Bacillati</taxon>
        <taxon>Bacillota</taxon>
        <taxon>Clostridia</taxon>
        <taxon>Eubacteriales</taxon>
        <taxon>Clostridiales Family XVII. Incertae Sedis</taxon>
        <taxon>Candidatus Hydrogenisulfobacillus</taxon>
    </lineage>
</organism>
<dbReference type="GO" id="GO:0006260">
    <property type="term" value="P:DNA replication"/>
    <property type="evidence" value="ECO:0007669"/>
    <property type="project" value="InterPro"/>
</dbReference>
<dbReference type="CDD" id="cd01675">
    <property type="entry name" value="RNR_III"/>
    <property type="match status" value="1"/>
</dbReference>
<dbReference type="AlphaFoldDB" id="A0A6F8ZCC9"/>